<dbReference type="Gene3D" id="3.40.710.10">
    <property type="entry name" value="DD-peptidase/beta-lactamase superfamily"/>
    <property type="match status" value="1"/>
</dbReference>
<dbReference type="NCBIfam" id="NF033103">
    <property type="entry name" value="bla_class_A"/>
    <property type="match status" value="1"/>
</dbReference>
<dbReference type="Proteomes" id="UP000444401">
    <property type="component" value="Unassembled WGS sequence"/>
</dbReference>
<proteinExistence type="inferred from homology"/>
<evidence type="ECO:0000313" key="5">
    <source>
        <dbReference type="EMBL" id="MXO69878.1"/>
    </source>
</evidence>
<comment type="caution">
    <text evidence="5">The sequence shown here is derived from an EMBL/GenBank/DDBJ whole genome shotgun (WGS) entry which is preliminary data.</text>
</comment>
<comment type="catalytic activity">
    <reaction evidence="1">
        <text>a beta-lactam + H2O = a substituted beta-amino acid</text>
        <dbReference type="Rhea" id="RHEA:20401"/>
        <dbReference type="ChEBI" id="CHEBI:15377"/>
        <dbReference type="ChEBI" id="CHEBI:35627"/>
        <dbReference type="ChEBI" id="CHEBI:140347"/>
        <dbReference type="EC" id="3.5.2.6"/>
    </reaction>
</comment>
<protein>
    <recommendedName>
        <fullName evidence="3">beta-lactamase</fullName>
        <ecNumber evidence="3">3.5.2.6</ecNumber>
    </recommendedName>
</protein>
<dbReference type="InterPro" id="IPR012338">
    <property type="entry name" value="Beta-lactam/transpept-like"/>
</dbReference>
<dbReference type="InterPro" id="IPR000871">
    <property type="entry name" value="Beta-lactam_class-A"/>
</dbReference>
<dbReference type="RefSeq" id="WP_160734477.1">
    <property type="nucleotide sequence ID" value="NZ_WTYO01000008.1"/>
</dbReference>
<evidence type="ECO:0000256" key="2">
    <source>
        <dbReference type="ARBA" id="ARBA00009009"/>
    </source>
</evidence>
<reference evidence="5 6" key="1">
    <citation type="submission" date="2019-12" db="EMBL/GenBank/DDBJ databases">
        <title>Genomic-based taxomic classification of the family Erythrobacteraceae.</title>
        <authorList>
            <person name="Xu L."/>
        </authorList>
    </citation>
    <scope>NUCLEOTIDE SEQUENCE [LARGE SCALE GENOMIC DNA]</scope>
    <source>
        <strain evidence="5 6">H32</strain>
    </source>
</reference>
<dbReference type="EMBL" id="WTYO01000008">
    <property type="protein sequence ID" value="MXO69878.1"/>
    <property type="molecule type" value="Genomic_DNA"/>
</dbReference>
<sequence>MTCNRRTALAGALAIAAGACVPVRRDRAGRHGALLNILETAANGTLGVAVLDTGTGALWGHNDYARFPQLSSFKLSLAALVLHLDERGDIDADERIGWGADELLDHAPFARERLGGGATLRELAEATQKLSDNTAANVLLRRLGGPARLTAFWRAIGDEASRLDRTEPDLNAVPPGEIRDTTTPAAAAQMLGRLLYGDALGAGARATLKAWMADTRTGQRRVRAGLPAEWPAGDKTGTSLWPGMGSVYVDVGFVEPPGAAPLTFATYFRAARQHTRIDPAAEGVLAEVGRVIARYARDEGGAR</sequence>
<gene>
    <name evidence="5" type="primary">bla</name>
    <name evidence="5" type="ORF">GRI72_13745</name>
</gene>
<name>A0ABW9V0A3_9SPHN</name>
<dbReference type="PROSITE" id="PS51257">
    <property type="entry name" value="PROKAR_LIPOPROTEIN"/>
    <property type="match status" value="1"/>
</dbReference>
<keyword evidence="6" id="KW-1185">Reference proteome</keyword>
<dbReference type="PRINTS" id="PR00118">
    <property type="entry name" value="BLACTAMASEA"/>
</dbReference>
<evidence type="ECO:0000259" key="4">
    <source>
        <dbReference type="Pfam" id="PF13354"/>
    </source>
</evidence>
<evidence type="ECO:0000256" key="1">
    <source>
        <dbReference type="ARBA" id="ARBA00001526"/>
    </source>
</evidence>
<dbReference type="SUPFAM" id="SSF56601">
    <property type="entry name" value="beta-lactamase/transpeptidase-like"/>
    <property type="match status" value="1"/>
</dbReference>
<accession>A0ABW9V0A3</accession>
<comment type="similarity">
    <text evidence="2">Belongs to the class-A beta-lactamase family.</text>
</comment>
<evidence type="ECO:0000313" key="6">
    <source>
        <dbReference type="Proteomes" id="UP000444401"/>
    </source>
</evidence>
<dbReference type="InterPro" id="IPR045155">
    <property type="entry name" value="Beta-lactam_cat"/>
</dbReference>
<dbReference type="PANTHER" id="PTHR35333">
    <property type="entry name" value="BETA-LACTAMASE"/>
    <property type="match status" value="1"/>
</dbReference>
<dbReference type="EC" id="3.5.2.6" evidence="3"/>
<feature type="domain" description="Beta-lactamase class A catalytic" evidence="4">
    <location>
        <begin position="47"/>
        <end position="265"/>
    </location>
</feature>
<organism evidence="5 6">
    <name type="scientific">Pelagerythrobacter marinus</name>
    <dbReference type="NCBI Taxonomy" id="538382"/>
    <lineage>
        <taxon>Bacteria</taxon>
        <taxon>Pseudomonadati</taxon>
        <taxon>Pseudomonadota</taxon>
        <taxon>Alphaproteobacteria</taxon>
        <taxon>Sphingomonadales</taxon>
        <taxon>Erythrobacteraceae</taxon>
        <taxon>Pelagerythrobacter</taxon>
    </lineage>
</organism>
<dbReference type="PANTHER" id="PTHR35333:SF3">
    <property type="entry name" value="BETA-LACTAMASE-TYPE TRANSPEPTIDASE FOLD CONTAINING PROTEIN"/>
    <property type="match status" value="1"/>
</dbReference>
<evidence type="ECO:0000256" key="3">
    <source>
        <dbReference type="ARBA" id="ARBA00012865"/>
    </source>
</evidence>
<dbReference type="Pfam" id="PF13354">
    <property type="entry name" value="Beta-lactamase2"/>
    <property type="match status" value="1"/>
</dbReference>